<gene>
    <name evidence="2" type="ORF">MQH31_09420</name>
</gene>
<name>A0AA41UKL0_9MICO</name>
<evidence type="ECO:0000313" key="2">
    <source>
        <dbReference type="EMBL" id="MCI4658026.1"/>
    </source>
</evidence>
<dbReference type="RefSeq" id="WP_243011822.1">
    <property type="nucleotide sequence ID" value="NZ_JALGAR010000002.1"/>
</dbReference>
<dbReference type="InterPro" id="IPR025438">
    <property type="entry name" value="DUF4180"/>
</dbReference>
<comment type="caution">
    <text evidence="2">The sequence shown here is derived from an EMBL/GenBank/DDBJ whole genome shotgun (WGS) entry which is preliminary data.</text>
</comment>
<evidence type="ECO:0000259" key="1">
    <source>
        <dbReference type="Pfam" id="PF13788"/>
    </source>
</evidence>
<proteinExistence type="predicted"/>
<reference evidence="2" key="1">
    <citation type="submission" date="2022-03" db="EMBL/GenBank/DDBJ databases">
        <title>Cryobacterium sp. nov. strain ZS14-85, isolated from Antarctic soil.</title>
        <authorList>
            <person name="Li J."/>
            <person name="Niu G."/>
        </authorList>
    </citation>
    <scope>NUCLEOTIDE SEQUENCE</scope>
    <source>
        <strain evidence="2">ZS14-85</strain>
    </source>
</reference>
<dbReference type="Pfam" id="PF13788">
    <property type="entry name" value="DUF4180"/>
    <property type="match status" value="1"/>
</dbReference>
<sequence length="128" mass="14119">MTSARESGESIRVLYVEADGPAISTPEQTSDLIGNAWMDHADLLAIPVARLDPDFFRLSSGLAGEITQKAVNYQVRLVVLGDVSEWVARSDSFRDFVWESNRGQHVWFVADRAALEAKLAPRIADSAE</sequence>
<dbReference type="Proteomes" id="UP001165341">
    <property type="component" value="Unassembled WGS sequence"/>
</dbReference>
<keyword evidence="3" id="KW-1185">Reference proteome</keyword>
<evidence type="ECO:0000313" key="3">
    <source>
        <dbReference type="Proteomes" id="UP001165341"/>
    </source>
</evidence>
<dbReference type="AlphaFoldDB" id="A0AA41UKL0"/>
<feature type="domain" description="DUF4180" evidence="1">
    <location>
        <begin position="10"/>
        <end position="119"/>
    </location>
</feature>
<organism evidence="2 3">
    <name type="scientific">Cryobacterium zhongshanensis</name>
    <dbReference type="NCBI Taxonomy" id="2928153"/>
    <lineage>
        <taxon>Bacteria</taxon>
        <taxon>Bacillati</taxon>
        <taxon>Actinomycetota</taxon>
        <taxon>Actinomycetes</taxon>
        <taxon>Micrococcales</taxon>
        <taxon>Microbacteriaceae</taxon>
        <taxon>Cryobacterium</taxon>
    </lineage>
</organism>
<accession>A0AA41UKL0</accession>
<dbReference type="EMBL" id="JALGAR010000002">
    <property type="protein sequence ID" value="MCI4658026.1"/>
    <property type="molecule type" value="Genomic_DNA"/>
</dbReference>
<protein>
    <submittedName>
        <fullName evidence="2">DUF4180 domain-containing protein</fullName>
    </submittedName>
</protein>